<dbReference type="InterPro" id="IPR012349">
    <property type="entry name" value="Split_barrel_FMN-bd"/>
</dbReference>
<dbReference type="RefSeq" id="WP_203192416.1">
    <property type="nucleotide sequence ID" value="NZ_CP063362.1"/>
</dbReference>
<evidence type="ECO:0000313" key="3">
    <source>
        <dbReference type="Proteomes" id="UP000596427"/>
    </source>
</evidence>
<organism evidence="2 3">
    <name type="scientific">Xanthobacter dioxanivorans</name>
    <dbReference type="NCBI Taxonomy" id="2528964"/>
    <lineage>
        <taxon>Bacteria</taxon>
        <taxon>Pseudomonadati</taxon>
        <taxon>Pseudomonadota</taxon>
        <taxon>Alphaproteobacteria</taxon>
        <taxon>Hyphomicrobiales</taxon>
        <taxon>Xanthobacteraceae</taxon>
        <taxon>Xanthobacter</taxon>
    </lineage>
</organism>
<dbReference type="PANTHER" id="PTHR42815">
    <property type="entry name" value="FAD-BINDING, PUTATIVE (AFU_ORTHOLOGUE AFUA_6G07600)-RELATED"/>
    <property type="match status" value="1"/>
</dbReference>
<dbReference type="InterPro" id="IPR011576">
    <property type="entry name" value="Pyridox_Oxase_N"/>
</dbReference>
<name>A0A974PL17_9HYPH</name>
<dbReference type="Gene3D" id="2.30.110.10">
    <property type="entry name" value="Electron Transport, Fmn-binding Protein, Chain A"/>
    <property type="match status" value="1"/>
</dbReference>
<dbReference type="EMBL" id="CP063362">
    <property type="protein sequence ID" value="QRG05550.1"/>
    <property type="molecule type" value="Genomic_DNA"/>
</dbReference>
<evidence type="ECO:0000259" key="1">
    <source>
        <dbReference type="Pfam" id="PF01243"/>
    </source>
</evidence>
<dbReference type="Pfam" id="PF01243">
    <property type="entry name" value="PNPOx_N"/>
    <property type="match status" value="1"/>
</dbReference>
<sequence length="230" mass="25203">MQPPHQAGSSLETPTVFGAVVRTEARLREIVPAPSAKITSAKVQHRLDPHCAMFFALSPYLVMATSDSEGRCDCSPRGGTPGFVKVLDDRHLLIPELSGNRRTDTLRNLIQNPEIGLMVLIPGYEDFLRVNGEGWVVEDPAVLAQAAVLGAAPNIGIGVRIREAYMHCAKAAKRSRIWNSEDWPNAGRMAEMAVILRDHTRGSIGDGSVEAIQKILDDSYSNRLFTSSKW</sequence>
<proteinExistence type="predicted"/>
<evidence type="ECO:0000313" key="2">
    <source>
        <dbReference type="EMBL" id="QRG05550.1"/>
    </source>
</evidence>
<keyword evidence="3" id="KW-1185">Reference proteome</keyword>
<feature type="domain" description="Pyridoxamine 5'-phosphate oxidase N-terminal" evidence="1">
    <location>
        <begin position="48"/>
        <end position="146"/>
    </location>
</feature>
<dbReference type="AlphaFoldDB" id="A0A974PL17"/>
<reference evidence="2 3" key="1">
    <citation type="submission" date="2020-10" db="EMBL/GenBank/DDBJ databases">
        <title>Degradation of 1,4-Dioxane by Xanthobacter sp. YN2, via a Novel Group-2 Soluble Di-Iron Monooxygenase.</title>
        <authorList>
            <person name="Ma F."/>
            <person name="Wang Y."/>
            <person name="Yang J."/>
            <person name="Guo H."/>
            <person name="Su D."/>
            <person name="Yu L."/>
        </authorList>
    </citation>
    <scope>NUCLEOTIDE SEQUENCE [LARGE SCALE GENOMIC DNA]</scope>
    <source>
        <strain evidence="2 3">YN2</strain>
    </source>
</reference>
<dbReference type="PANTHER" id="PTHR42815:SF2">
    <property type="entry name" value="FAD-BINDING, PUTATIVE (AFU_ORTHOLOGUE AFUA_6G07600)-RELATED"/>
    <property type="match status" value="1"/>
</dbReference>
<dbReference type="InterPro" id="IPR024029">
    <property type="entry name" value="Pyridox_Oxase_FMN-dep"/>
</dbReference>
<dbReference type="KEGG" id="xdi:EZH22_21155"/>
<accession>A0A974PL17</accession>
<dbReference type="NCBIfam" id="TIGR04025">
    <property type="entry name" value="PPOX_FMN_DR2398"/>
    <property type="match status" value="1"/>
</dbReference>
<gene>
    <name evidence="2" type="ORF">EZH22_21155</name>
</gene>
<protein>
    <submittedName>
        <fullName evidence="2">Pyridoxamine 5'-phosphate oxidase family protein</fullName>
    </submittedName>
</protein>
<dbReference type="Proteomes" id="UP000596427">
    <property type="component" value="Chromosome"/>
</dbReference>
<dbReference type="SUPFAM" id="SSF50475">
    <property type="entry name" value="FMN-binding split barrel"/>
    <property type="match status" value="1"/>
</dbReference>